<dbReference type="Pfam" id="PF08032">
    <property type="entry name" value="SpoU_sub_bind"/>
    <property type="match status" value="1"/>
</dbReference>
<feature type="compositionally biased region" description="Basic and acidic residues" evidence="4">
    <location>
        <begin position="14"/>
        <end position="70"/>
    </location>
</feature>
<evidence type="ECO:0000256" key="3">
    <source>
        <dbReference type="ARBA" id="ARBA00022679"/>
    </source>
</evidence>
<name>A0ABR9VMH5_9SYNC</name>
<reference evidence="6 7" key="1">
    <citation type="submission" date="2020-10" db="EMBL/GenBank/DDBJ databases">
        <authorList>
            <person name="Castelo-Branco R."/>
            <person name="Eusebio N."/>
            <person name="Adriana R."/>
            <person name="Vieira A."/>
            <person name="Brugerolle De Fraissinette N."/>
            <person name="Rezende De Castro R."/>
            <person name="Schneider M.P."/>
            <person name="Vasconcelos V."/>
            <person name="Leao P.N."/>
        </authorList>
    </citation>
    <scope>NUCLEOTIDE SEQUENCE [LARGE SCALE GENOMIC DNA]</scope>
    <source>
        <strain evidence="6 7">LEGE 00031</strain>
    </source>
</reference>
<evidence type="ECO:0000313" key="6">
    <source>
        <dbReference type="EMBL" id="MBE9252550.1"/>
    </source>
</evidence>
<evidence type="ECO:0000259" key="5">
    <source>
        <dbReference type="SMART" id="SM00967"/>
    </source>
</evidence>
<organism evidence="6 7">
    <name type="scientific">Synechocystis salina LEGE 00031</name>
    <dbReference type="NCBI Taxonomy" id="1828736"/>
    <lineage>
        <taxon>Bacteria</taxon>
        <taxon>Bacillati</taxon>
        <taxon>Cyanobacteriota</taxon>
        <taxon>Cyanophyceae</taxon>
        <taxon>Synechococcales</taxon>
        <taxon>Merismopediaceae</taxon>
        <taxon>Synechocystis</taxon>
    </lineage>
</organism>
<evidence type="ECO:0000256" key="1">
    <source>
        <dbReference type="ARBA" id="ARBA00007228"/>
    </source>
</evidence>
<dbReference type="PANTHER" id="PTHR46429:SF1">
    <property type="entry name" value="23S RRNA (GUANOSINE-2'-O-)-METHYLTRANSFERASE RLMB"/>
    <property type="match status" value="1"/>
</dbReference>
<evidence type="ECO:0000256" key="4">
    <source>
        <dbReference type="SAM" id="MobiDB-lite"/>
    </source>
</evidence>
<dbReference type="SUPFAM" id="SSF75217">
    <property type="entry name" value="alpha/beta knot"/>
    <property type="match status" value="1"/>
</dbReference>
<dbReference type="InterPro" id="IPR001537">
    <property type="entry name" value="SpoU_MeTrfase"/>
</dbReference>
<feature type="region of interest" description="Disordered" evidence="4">
    <location>
        <begin position="1"/>
        <end position="116"/>
    </location>
</feature>
<dbReference type="InterPro" id="IPR029028">
    <property type="entry name" value="Alpha/beta_knot_MTases"/>
</dbReference>
<dbReference type="PANTHER" id="PTHR46429">
    <property type="entry name" value="23S RRNA (GUANOSINE-2'-O-)-METHYLTRANSFERASE RLMB"/>
    <property type="match status" value="1"/>
</dbReference>
<keyword evidence="7" id="KW-1185">Reference proteome</keyword>
<feature type="compositionally biased region" description="Low complexity" evidence="4">
    <location>
        <begin position="104"/>
        <end position="116"/>
    </location>
</feature>
<dbReference type="Pfam" id="PF00588">
    <property type="entry name" value="SpoU_methylase"/>
    <property type="match status" value="1"/>
</dbReference>
<dbReference type="RefSeq" id="WP_194018661.1">
    <property type="nucleotide sequence ID" value="NZ_JADEVV010000003.1"/>
</dbReference>
<protein>
    <submittedName>
        <fullName evidence="6">23S rRNA (Guanosine(2251)-2'-O)-methyltransferase RlmB</fullName>
    </submittedName>
</protein>
<dbReference type="InterPro" id="IPR029064">
    <property type="entry name" value="Ribosomal_eL30-like_sf"/>
</dbReference>
<feature type="domain" description="RNA 2-O ribose methyltransferase substrate binding" evidence="5">
    <location>
        <begin position="125"/>
        <end position="201"/>
    </location>
</feature>
<dbReference type="Proteomes" id="UP000658720">
    <property type="component" value="Unassembled WGS sequence"/>
</dbReference>
<dbReference type="InterPro" id="IPR004441">
    <property type="entry name" value="rRNA_MeTrfase_TrmH"/>
</dbReference>
<comment type="similarity">
    <text evidence="1">Belongs to the class IV-like SAM-binding methyltransferase superfamily. RNA methyltransferase TrmH family.</text>
</comment>
<dbReference type="Gene3D" id="3.40.1280.10">
    <property type="match status" value="1"/>
</dbReference>
<gene>
    <name evidence="6" type="primary">rlmB</name>
    <name evidence="6" type="ORF">IQ217_01525</name>
</gene>
<comment type="caution">
    <text evidence="6">The sequence shown here is derived from an EMBL/GenBank/DDBJ whole genome shotgun (WGS) entry which is preliminary data.</text>
</comment>
<keyword evidence="3" id="KW-0808">Transferase</keyword>
<dbReference type="SUPFAM" id="SSF55315">
    <property type="entry name" value="L30e-like"/>
    <property type="match status" value="1"/>
</dbReference>
<dbReference type="CDD" id="cd18103">
    <property type="entry name" value="SpoU-like_RlmB"/>
    <property type="match status" value="1"/>
</dbReference>
<sequence length="384" mass="42826">MTEMPKKKFSPRSARGDKPRYGEQKPKPKRSGDKPRFNDDQPQGFKEKSDRFQDKPRPRSNEDKPRRSGDKPSSFKSRFKDKDRDKPRYGDERPRRSGQKPQFAKAAPSAPPMADSDQAQEALDLLYGHHAVLAALDGDRQLNRIWITSHLRHDIRYRTKIQTAKTNGTVVDEVDNFRLNQITHNANHQGIAAQVAPYHYWELGDLIDQAKRQSTAPVLVIIDSITDPHNLGAIIRTAEAFGAQGMVLPQRRVAGITSTVMKVAAGALEHFPVARVVNLSRALETLKESGFWIYGTVAGKQPPLHQSDLREPMGLVIGSEGEGLSLLTQKHCDHLITIPLAGKTPSLNASVAAAISLYEIFRQRGFDRPTLSPPSPDFPEVSED</sequence>
<evidence type="ECO:0000313" key="7">
    <source>
        <dbReference type="Proteomes" id="UP000658720"/>
    </source>
</evidence>
<dbReference type="InterPro" id="IPR029026">
    <property type="entry name" value="tRNA_m1G_MTases_N"/>
</dbReference>
<proteinExistence type="inferred from homology"/>
<evidence type="ECO:0000256" key="2">
    <source>
        <dbReference type="ARBA" id="ARBA00022603"/>
    </source>
</evidence>
<keyword evidence="2" id="KW-0489">Methyltransferase</keyword>
<feature type="compositionally biased region" description="Basic and acidic residues" evidence="4">
    <location>
        <begin position="78"/>
        <end position="95"/>
    </location>
</feature>
<dbReference type="InterPro" id="IPR013123">
    <property type="entry name" value="SpoU_subst-bd"/>
</dbReference>
<dbReference type="EMBL" id="JADEVV010000003">
    <property type="protein sequence ID" value="MBE9252550.1"/>
    <property type="molecule type" value="Genomic_DNA"/>
</dbReference>
<accession>A0ABR9VMH5</accession>
<dbReference type="NCBIfam" id="TIGR00186">
    <property type="entry name" value="rRNA_methyl_3"/>
    <property type="match status" value="1"/>
</dbReference>
<dbReference type="Gene3D" id="3.30.1330.30">
    <property type="match status" value="1"/>
</dbReference>
<dbReference type="SMART" id="SM00967">
    <property type="entry name" value="SpoU_sub_bind"/>
    <property type="match status" value="1"/>
</dbReference>